<gene>
    <name evidence="2" type="ORF">DTL42_07925</name>
</gene>
<proteinExistence type="predicted"/>
<name>A0A368KSX8_9BACT</name>
<organism evidence="2 3">
    <name type="scientific">Bremerella cremea</name>
    <dbReference type="NCBI Taxonomy" id="1031537"/>
    <lineage>
        <taxon>Bacteria</taxon>
        <taxon>Pseudomonadati</taxon>
        <taxon>Planctomycetota</taxon>
        <taxon>Planctomycetia</taxon>
        <taxon>Pirellulales</taxon>
        <taxon>Pirellulaceae</taxon>
        <taxon>Bremerella</taxon>
    </lineage>
</organism>
<feature type="transmembrane region" description="Helical" evidence="1">
    <location>
        <begin position="60"/>
        <end position="77"/>
    </location>
</feature>
<dbReference type="AlphaFoldDB" id="A0A368KSX8"/>
<dbReference type="EMBL" id="QPEX01000011">
    <property type="protein sequence ID" value="RCS52755.1"/>
    <property type="molecule type" value="Genomic_DNA"/>
</dbReference>
<sequence>MNLSAPQLPRNIALPLMASCWLFLGITVGFTHLFVQFEESRIIIHYGSVVMDSYFDTHPFLWPVFLGITIWGGLLLTRPKVQVRSLFLYLGITGNLAVAWIAWTLVVAFVIHHSHVMRLEPNAPFL</sequence>
<keyword evidence="1" id="KW-1133">Transmembrane helix</keyword>
<keyword evidence="1" id="KW-0812">Transmembrane</keyword>
<feature type="transmembrane region" description="Helical" evidence="1">
    <location>
        <begin position="12"/>
        <end position="35"/>
    </location>
</feature>
<dbReference type="RefSeq" id="WP_114368181.1">
    <property type="nucleotide sequence ID" value="NZ_QPEX01000011.1"/>
</dbReference>
<accession>A0A368KSX8</accession>
<dbReference type="Proteomes" id="UP000253562">
    <property type="component" value="Unassembled WGS sequence"/>
</dbReference>
<evidence type="ECO:0000256" key="1">
    <source>
        <dbReference type="SAM" id="Phobius"/>
    </source>
</evidence>
<protein>
    <submittedName>
        <fullName evidence="2">Uncharacterized protein</fullName>
    </submittedName>
</protein>
<feature type="transmembrane region" description="Helical" evidence="1">
    <location>
        <begin position="86"/>
        <end position="111"/>
    </location>
</feature>
<reference evidence="2 3" key="1">
    <citation type="submission" date="2018-07" db="EMBL/GenBank/DDBJ databases">
        <title>Comparative genomes isolates from brazilian mangrove.</title>
        <authorList>
            <person name="De Araujo J.E."/>
            <person name="Taketani R.G."/>
            <person name="Silva M.C.P."/>
            <person name="Lourenco M.V."/>
            <person name="Oliveira V.M."/>
            <person name="Andreote F.D."/>
        </authorList>
    </citation>
    <scope>NUCLEOTIDE SEQUENCE [LARGE SCALE GENOMIC DNA]</scope>
    <source>
        <strain evidence="2 3">HEX PRIS-MGV</strain>
    </source>
</reference>
<keyword evidence="1" id="KW-0472">Membrane</keyword>
<comment type="caution">
    <text evidence="2">The sequence shown here is derived from an EMBL/GenBank/DDBJ whole genome shotgun (WGS) entry which is preliminary data.</text>
</comment>
<evidence type="ECO:0000313" key="2">
    <source>
        <dbReference type="EMBL" id="RCS52755.1"/>
    </source>
</evidence>
<evidence type="ECO:0000313" key="3">
    <source>
        <dbReference type="Proteomes" id="UP000253562"/>
    </source>
</evidence>